<name>A0A452GWL6_9SAUR</name>
<dbReference type="PANTHER" id="PTHR24253">
    <property type="entry name" value="TRANSMEMBRANE PROTEASE SERINE"/>
    <property type="match status" value="1"/>
</dbReference>
<evidence type="ECO:0000256" key="2">
    <source>
        <dbReference type="SAM" id="Phobius"/>
    </source>
</evidence>
<reference evidence="5" key="1">
    <citation type="journal article" date="2017" name="PLoS ONE">
        <title>The Agassiz's desert tortoise genome provides a resource for the conservation of a threatened species.</title>
        <authorList>
            <person name="Tollis M."/>
            <person name="DeNardo D.F."/>
            <person name="Cornelius J.A."/>
            <person name="Dolby G.A."/>
            <person name="Edwards T."/>
            <person name="Henen B.T."/>
            <person name="Karl A.E."/>
            <person name="Murphy R.W."/>
            <person name="Kusumi K."/>
        </authorList>
    </citation>
    <scope>NUCLEOTIDE SEQUENCE [LARGE SCALE GENOMIC DNA]</scope>
</reference>
<proteinExistence type="predicted"/>
<reference evidence="4" key="2">
    <citation type="submission" date="2025-08" db="UniProtKB">
        <authorList>
            <consortium name="Ensembl"/>
        </authorList>
    </citation>
    <scope>IDENTIFICATION</scope>
</reference>
<dbReference type="InterPro" id="IPR009003">
    <property type="entry name" value="Peptidase_S1_PA"/>
</dbReference>
<dbReference type="STRING" id="38772.ENSGAGP00000006501"/>
<accession>A0A452GWL6</accession>
<dbReference type="InterPro" id="IPR001254">
    <property type="entry name" value="Trypsin_dom"/>
</dbReference>
<protein>
    <recommendedName>
        <fullName evidence="3">Peptidase S1 domain-containing protein</fullName>
    </recommendedName>
</protein>
<dbReference type="AlphaFoldDB" id="A0A452GWL6"/>
<evidence type="ECO:0000259" key="3">
    <source>
        <dbReference type="Pfam" id="PF00089"/>
    </source>
</evidence>
<dbReference type="Pfam" id="PF00089">
    <property type="entry name" value="Trypsin"/>
    <property type="match status" value="1"/>
</dbReference>
<keyword evidence="2" id="KW-0812">Transmembrane</keyword>
<feature type="domain" description="Peptidase S1" evidence="3">
    <location>
        <begin position="34"/>
        <end position="81"/>
    </location>
</feature>
<keyword evidence="2" id="KW-1133">Transmembrane helix</keyword>
<keyword evidence="1" id="KW-1015">Disulfide bond</keyword>
<keyword evidence="2" id="KW-0472">Membrane</keyword>
<evidence type="ECO:0000313" key="4">
    <source>
        <dbReference type="Ensembl" id="ENSGAGP00000006501.1"/>
    </source>
</evidence>
<dbReference type="GO" id="GO:0006508">
    <property type="term" value="P:proteolysis"/>
    <property type="evidence" value="ECO:0007669"/>
    <property type="project" value="InterPro"/>
</dbReference>
<dbReference type="Proteomes" id="UP000291020">
    <property type="component" value="Unassembled WGS sequence"/>
</dbReference>
<dbReference type="InterPro" id="IPR043504">
    <property type="entry name" value="Peptidase_S1_PA_chymotrypsin"/>
</dbReference>
<dbReference type="SUPFAM" id="SSF50494">
    <property type="entry name" value="Trypsin-like serine proteases"/>
    <property type="match status" value="1"/>
</dbReference>
<evidence type="ECO:0000256" key="1">
    <source>
        <dbReference type="ARBA" id="ARBA00023157"/>
    </source>
</evidence>
<reference evidence="4" key="3">
    <citation type="submission" date="2025-09" db="UniProtKB">
        <authorList>
            <consortium name="Ensembl"/>
        </authorList>
    </citation>
    <scope>IDENTIFICATION</scope>
</reference>
<dbReference type="Gene3D" id="2.40.10.10">
    <property type="entry name" value="Trypsin-like serine proteases"/>
    <property type="match status" value="1"/>
</dbReference>
<organism evidence="4 5">
    <name type="scientific">Gopherus agassizii</name>
    <name type="common">Agassiz's desert tortoise</name>
    <dbReference type="NCBI Taxonomy" id="38772"/>
    <lineage>
        <taxon>Eukaryota</taxon>
        <taxon>Metazoa</taxon>
        <taxon>Chordata</taxon>
        <taxon>Craniata</taxon>
        <taxon>Vertebrata</taxon>
        <taxon>Euteleostomi</taxon>
        <taxon>Archelosauria</taxon>
        <taxon>Testudinata</taxon>
        <taxon>Testudines</taxon>
        <taxon>Cryptodira</taxon>
        <taxon>Durocryptodira</taxon>
        <taxon>Testudinoidea</taxon>
        <taxon>Testudinidae</taxon>
        <taxon>Gopherus</taxon>
    </lineage>
</organism>
<evidence type="ECO:0000313" key="5">
    <source>
        <dbReference type="Proteomes" id="UP000291020"/>
    </source>
</evidence>
<dbReference type="Ensembl" id="ENSGAGT00000007563.1">
    <property type="protein sequence ID" value="ENSGAGP00000006501.1"/>
    <property type="gene ID" value="ENSGAGG00000005263.1"/>
</dbReference>
<feature type="transmembrane region" description="Helical" evidence="2">
    <location>
        <begin position="108"/>
        <end position="131"/>
    </location>
</feature>
<sequence length="134" mass="13862">MRGDWVRAGGWSQDSWVASHDLVEEKQSLSFLWGDFGGPLVCPKGNSFILAGIVGWGINCTASPPPHPGVYIRVSVYAKWIQEVTGSAGPSAFSPAVLSASTTPLGSLSNGLVCSCLALALVAPLLAGLLLPAL</sequence>
<dbReference type="GO" id="GO:0004252">
    <property type="term" value="F:serine-type endopeptidase activity"/>
    <property type="evidence" value="ECO:0007669"/>
    <property type="project" value="InterPro"/>
</dbReference>
<keyword evidence="5" id="KW-1185">Reference proteome</keyword>